<evidence type="ECO:0000313" key="3">
    <source>
        <dbReference type="Proteomes" id="UP001415857"/>
    </source>
</evidence>
<reference evidence="2 3" key="1">
    <citation type="journal article" date="2024" name="Plant J.">
        <title>Genome sequences and population genomics reveal climatic adaptation and genomic divergence between two closely related sweetgum species.</title>
        <authorList>
            <person name="Xu W.Q."/>
            <person name="Ren C.Q."/>
            <person name="Zhang X.Y."/>
            <person name="Comes H.P."/>
            <person name="Liu X.H."/>
            <person name="Li Y.G."/>
            <person name="Kettle C.J."/>
            <person name="Jalonen R."/>
            <person name="Gaisberger H."/>
            <person name="Ma Y.Z."/>
            <person name="Qiu Y.X."/>
        </authorList>
    </citation>
    <scope>NUCLEOTIDE SEQUENCE [LARGE SCALE GENOMIC DNA]</scope>
    <source>
        <strain evidence="2">Hangzhou</strain>
    </source>
</reference>
<name>A0AAP0RZ95_LIQFO</name>
<proteinExistence type="predicted"/>
<gene>
    <name evidence="2" type="ORF">L1049_015662</name>
</gene>
<dbReference type="Proteomes" id="UP001415857">
    <property type="component" value="Unassembled WGS sequence"/>
</dbReference>
<comment type="caution">
    <text evidence="2">The sequence shown here is derived from an EMBL/GenBank/DDBJ whole genome shotgun (WGS) entry which is preliminary data.</text>
</comment>
<evidence type="ECO:0000313" key="2">
    <source>
        <dbReference type="EMBL" id="KAK9287249.1"/>
    </source>
</evidence>
<organism evidence="2 3">
    <name type="scientific">Liquidambar formosana</name>
    <name type="common">Formosan gum</name>
    <dbReference type="NCBI Taxonomy" id="63359"/>
    <lineage>
        <taxon>Eukaryota</taxon>
        <taxon>Viridiplantae</taxon>
        <taxon>Streptophyta</taxon>
        <taxon>Embryophyta</taxon>
        <taxon>Tracheophyta</taxon>
        <taxon>Spermatophyta</taxon>
        <taxon>Magnoliopsida</taxon>
        <taxon>eudicotyledons</taxon>
        <taxon>Gunneridae</taxon>
        <taxon>Pentapetalae</taxon>
        <taxon>Saxifragales</taxon>
        <taxon>Altingiaceae</taxon>
        <taxon>Liquidambar</taxon>
    </lineage>
</organism>
<feature type="region of interest" description="Disordered" evidence="1">
    <location>
        <begin position="57"/>
        <end position="90"/>
    </location>
</feature>
<evidence type="ECO:0000256" key="1">
    <source>
        <dbReference type="SAM" id="MobiDB-lite"/>
    </source>
</evidence>
<keyword evidence="3" id="KW-1185">Reference proteome</keyword>
<dbReference type="AlphaFoldDB" id="A0AAP0RZ95"/>
<sequence>MNEKNIHKSSMAIEKDHFLKDFDTGSNKIIYHTHGLSLKFEAFTPTAASPAIRVVARRSPHSSIRRYPPPPSSVVNRSYSSVAQRQSWDN</sequence>
<accession>A0AAP0RZ95</accession>
<protein>
    <submittedName>
        <fullName evidence="2">Uncharacterized protein</fullName>
    </submittedName>
</protein>
<dbReference type="EMBL" id="JBBPBK010000004">
    <property type="protein sequence ID" value="KAK9287249.1"/>
    <property type="molecule type" value="Genomic_DNA"/>
</dbReference>
<feature type="compositionally biased region" description="Low complexity" evidence="1">
    <location>
        <begin position="73"/>
        <end position="82"/>
    </location>
</feature>